<dbReference type="Proteomes" id="UP001060215">
    <property type="component" value="Chromosome 11"/>
</dbReference>
<keyword evidence="2" id="KW-1185">Reference proteome</keyword>
<evidence type="ECO:0000313" key="1">
    <source>
        <dbReference type="EMBL" id="KAI7984134.1"/>
    </source>
</evidence>
<dbReference type="EMBL" id="CM045768">
    <property type="protein sequence ID" value="KAI7984134.1"/>
    <property type="molecule type" value="Genomic_DNA"/>
</dbReference>
<protein>
    <submittedName>
        <fullName evidence="1">Uncharacterized protein</fullName>
    </submittedName>
</protein>
<gene>
    <name evidence="1" type="ORF">LOK49_LG15G00142</name>
</gene>
<comment type="caution">
    <text evidence="1">The sequence shown here is derived from an EMBL/GenBank/DDBJ whole genome shotgun (WGS) entry which is preliminary data.</text>
</comment>
<evidence type="ECO:0000313" key="2">
    <source>
        <dbReference type="Proteomes" id="UP001060215"/>
    </source>
</evidence>
<sequence length="126" mass="14801">MLKKKSDIAHRPWNLLRLTLLWARNGCAFKRKFMMDLTLFPKFLKSLGCSSEHGAIIHYKEQELSFENTPITHVRMHRPTSMRFQMPCIPCINPHIDFDCDFPDNDNDNDNDNDDDNNNDNDDAFI</sequence>
<proteinExistence type="predicted"/>
<name>A0ACC0F6N2_9ERIC</name>
<organism evidence="1 2">
    <name type="scientific">Camellia lanceoleosa</name>
    <dbReference type="NCBI Taxonomy" id="1840588"/>
    <lineage>
        <taxon>Eukaryota</taxon>
        <taxon>Viridiplantae</taxon>
        <taxon>Streptophyta</taxon>
        <taxon>Embryophyta</taxon>
        <taxon>Tracheophyta</taxon>
        <taxon>Spermatophyta</taxon>
        <taxon>Magnoliopsida</taxon>
        <taxon>eudicotyledons</taxon>
        <taxon>Gunneridae</taxon>
        <taxon>Pentapetalae</taxon>
        <taxon>asterids</taxon>
        <taxon>Ericales</taxon>
        <taxon>Theaceae</taxon>
        <taxon>Camellia</taxon>
    </lineage>
</organism>
<accession>A0ACC0F6N2</accession>
<reference evidence="1 2" key="1">
    <citation type="journal article" date="2022" name="Plant J.">
        <title>Chromosome-level genome of Camellia lanceoleosa provides a valuable resource for understanding genome evolution and self-incompatibility.</title>
        <authorList>
            <person name="Gong W."/>
            <person name="Xiao S."/>
            <person name="Wang L."/>
            <person name="Liao Z."/>
            <person name="Chang Y."/>
            <person name="Mo W."/>
            <person name="Hu G."/>
            <person name="Li W."/>
            <person name="Zhao G."/>
            <person name="Zhu H."/>
            <person name="Hu X."/>
            <person name="Ji K."/>
            <person name="Xiang X."/>
            <person name="Song Q."/>
            <person name="Yuan D."/>
            <person name="Jin S."/>
            <person name="Zhang L."/>
        </authorList>
    </citation>
    <scope>NUCLEOTIDE SEQUENCE [LARGE SCALE GENOMIC DNA]</scope>
    <source>
        <strain evidence="1">SQ_2022a</strain>
    </source>
</reference>